<comment type="caution">
    <text evidence="13">Lacks conserved residue(s) required for the propagation of feature annotation.</text>
</comment>
<feature type="disulfide bond" evidence="14">
    <location>
        <begin position="177"/>
        <end position="186"/>
    </location>
</feature>
<evidence type="ECO:0000256" key="6">
    <source>
        <dbReference type="ARBA" id="ARBA00022737"/>
    </source>
</evidence>
<dbReference type="GO" id="GO:0042063">
    <property type="term" value="P:gliogenesis"/>
    <property type="evidence" value="ECO:0007669"/>
    <property type="project" value="UniProtKB-ARBA"/>
</dbReference>
<dbReference type="PRINTS" id="PR00010">
    <property type="entry name" value="EGFBLOOD"/>
</dbReference>
<dbReference type="InterPro" id="IPR049883">
    <property type="entry name" value="NOTCH1_EGF-like"/>
</dbReference>
<evidence type="ECO:0000256" key="1">
    <source>
        <dbReference type="ARBA" id="ARBA00004479"/>
    </source>
</evidence>
<dbReference type="Pfam" id="PF07657">
    <property type="entry name" value="MNNL"/>
    <property type="match status" value="1"/>
</dbReference>
<reference evidence="20" key="1">
    <citation type="submission" date="2023-07" db="EMBL/GenBank/DDBJ databases">
        <title>Chromosome-level genome assembly of Artemia franciscana.</title>
        <authorList>
            <person name="Jo E."/>
        </authorList>
    </citation>
    <scope>NUCLEOTIDE SEQUENCE</scope>
    <source>
        <tissue evidence="20">Whole body</tissue>
    </source>
</reference>
<dbReference type="GO" id="GO:0016020">
    <property type="term" value="C:membrane"/>
    <property type="evidence" value="ECO:0007669"/>
    <property type="project" value="UniProtKB-SubCell"/>
</dbReference>
<dbReference type="FunFam" id="2.10.25.10:FF:000122">
    <property type="entry name" value="Protein crumbs homolog 2"/>
    <property type="match status" value="1"/>
</dbReference>
<keyword evidence="2 15" id="KW-0217">Developmental protein</keyword>
<dbReference type="InterPro" id="IPR011651">
    <property type="entry name" value="Notch_ligand_N"/>
</dbReference>
<feature type="disulfide bond" evidence="13">
    <location>
        <begin position="243"/>
        <end position="252"/>
    </location>
</feature>
<dbReference type="FunFam" id="2.10.25.140:FF:000001">
    <property type="entry name" value="Delta-like protein"/>
    <property type="match status" value="1"/>
</dbReference>
<dbReference type="PROSITE" id="PS00022">
    <property type="entry name" value="EGF_1"/>
    <property type="match status" value="8"/>
</dbReference>
<dbReference type="SUPFAM" id="SSF57196">
    <property type="entry name" value="EGF/Laminin"/>
    <property type="match status" value="5"/>
</dbReference>
<evidence type="ECO:0000256" key="15">
    <source>
        <dbReference type="RuleBase" id="RU280815"/>
    </source>
</evidence>
<dbReference type="GO" id="GO:0016330">
    <property type="term" value="P:second mitotic wave involved in compound eye morphogenesis"/>
    <property type="evidence" value="ECO:0007669"/>
    <property type="project" value="UniProtKB-ARBA"/>
</dbReference>
<dbReference type="GO" id="GO:0005509">
    <property type="term" value="F:calcium ion binding"/>
    <property type="evidence" value="ECO:0007669"/>
    <property type="project" value="InterPro"/>
</dbReference>
<evidence type="ECO:0000256" key="9">
    <source>
        <dbReference type="ARBA" id="ARBA00022989"/>
    </source>
</evidence>
<dbReference type="PROSITE" id="PS50026">
    <property type="entry name" value="EGF_3"/>
    <property type="match status" value="8"/>
</dbReference>
<evidence type="ECO:0000256" key="16">
    <source>
        <dbReference type="SAM" id="Phobius"/>
    </source>
</evidence>
<dbReference type="GO" id="GO:0030855">
    <property type="term" value="P:epithelial cell differentiation"/>
    <property type="evidence" value="ECO:0007669"/>
    <property type="project" value="UniProtKB-ARBA"/>
</dbReference>
<proteinExistence type="predicted"/>
<feature type="domain" description="EGF-like" evidence="18">
    <location>
        <begin position="453"/>
        <end position="489"/>
    </location>
</feature>
<dbReference type="GO" id="GO:0045179">
    <property type="term" value="C:apical cortex"/>
    <property type="evidence" value="ECO:0007669"/>
    <property type="project" value="UniProtKB-ARBA"/>
</dbReference>
<comment type="function">
    <text evidence="15">Putative Notch ligand involved in the mediation of Notch signaling.</text>
</comment>
<dbReference type="Proteomes" id="UP001187531">
    <property type="component" value="Unassembled WGS sequence"/>
</dbReference>
<dbReference type="SUPFAM" id="SSF57184">
    <property type="entry name" value="Growth factor receptor domain"/>
    <property type="match status" value="1"/>
</dbReference>
<feature type="disulfide bond" evidence="13">
    <location>
        <begin position="555"/>
        <end position="564"/>
    </location>
</feature>
<dbReference type="GO" id="GO:0048468">
    <property type="term" value="P:cell development"/>
    <property type="evidence" value="ECO:0007669"/>
    <property type="project" value="UniProtKB-ARBA"/>
</dbReference>
<feature type="domain" description="EGF-like" evidence="18">
    <location>
        <begin position="287"/>
        <end position="325"/>
    </location>
</feature>
<dbReference type="CDD" id="cd00054">
    <property type="entry name" value="EGF_CA"/>
    <property type="match status" value="6"/>
</dbReference>
<evidence type="ECO:0000256" key="5">
    <source>
        <dbReference type="ARBA" id="ARBA00022729"/>
    </source>
</evidence>
<dbReference type="InterPro" id="IPR013032">
    <property type="entry name" value="EGF-like_CS"/>
</dbReference>
<dbReference type="FunFam" id="2.10.25.10:FF:000066">
    <property type="entry name" value="FAT atypical cadherin 4"/>
    <property type="match status" value="1"/>
</dbReference>
<dbReference type="InterPro" id="IPR000152">
    <property type="entry name" value="EGF-type_Asp/Asn_hydroxyl_site"/>
</dbReference>
<dbReference type="Pfam" id="PF01414">
    <property type="entry name" value="DSL"/>
    <property type="match status" value="1"/>
</dbReference>
<feature type="disulfide bond" evidence="13">
    <location>
        <begin position="315"/>
        <end position="324"/>
    </location>
</feature>
<feature type="domain" description="EGF-like" evidence="18">
    <location>
        <begin position="413"/>
        <end position="451"/>
    </location>
</feature>
<dbReference type="Pfam" id="PF07645">
    <property type="entry name" value="EGF_CA"/>
    <property type="match status" value="1"/>
</dbReference>
<dbReference type="SMART" id="SM00051">
    <property type="entry name" value="DSL"/>
    <property type="match status" value="1"/>
</dbReference>
<dbReference type="GO" id="GO:0046331">
    <property type="term" value="P:lateral inhibition"/>
    <property type="evidence" value="ECO:0007669"/>
    <property type="project" value="UniProtKB-ARBA"/>
</dbReference>
<evidence type="ECO:0000313" key="21">
    <source>
        <dbReference type="Proteomes" id="UP001187531"/>
    </source>
</evidence>
<dbReference type="InterPro" id="IPR000742">
    <property type="entry name" value="EGF"/>
</dbReference>
<feature type="transmembrane region" description="Helical" evidence="16">
    <location>
        <begin position="798"/>
        <end position="820"/>
    </location>
</feature>
<dbReference type="PROSITE" id="PS01186">
    <property type="entry name" value="EGF_2"/>
    <property type="match status" value="7"/>
</dbReference>
<dbReference type="AlphaFoldDB" id="A0AA88HYE0"/>
<dbReference type="GO" id="GO:0005112">
    <property type="term" value="F:Notch binding"/>
    <property type="evidence" value="ECO:0007669"/>
    <property type="project" value="InterPro"/>
</dbReference>
<dbReference type="SMART" id="SM00179">
    <property type="entry name" value="EGF_CA"/>
    <property type="match status" value="7"/>
</dbReference>
<dbReference type="InterPro" id="IPR001774">
    <property type="entry name" value="DSL"/>
</dbReference>
<keyword evidence="7" id="KW-0221">Differentiation</keyword>
<feature type="disulfide bond" evidence="13">
    <location>
        <begin position="479"/>
        <end position="488"/>
    </location>
</feature>
<dbReference type="FunFam" id="2.10.25.10:FF:000143">
    <property type="entry name" value="Protein crumbs 1"/>
    <property type="match status" value="1"/>
</dbReference>
<evidence type="ECO:0000256" key="17">
    <source>
        <dbReference type="SAM" id="SignalP"/>
    </source>
</evidence>
<feature type="disulfide bond" evidence="13">
    <location>
        <begin position="517"/>
        <end position="526"/>
    </location>
</feature>
<keyword evidence="10 15" id="KW-0472">Membrane</keyword>
<evidence type="ECO:0000256" key="2">
    <source>
        <dbReference type="ARBA" id="ARBA00022473"/>
    </source>
</evidence>
<feature type="disulfide bond" evidence="13">
    <location>
        <begin position="441"/>
        <end position="450"/>
    </location>
</feature>
<evidence type="ECO:0000259" key="18">
    <source>
        <dbReference type="PROSITE" id="PS50026"/>
    </source>
</evidence>
<evidence type="ECO:0000256" key="10">
    <source>
        <dbReference type="ARBA" id="ARBA00023136"/>
    </source>
</evidence>
<dbReference type="PROSITE" id="PS01187">
    <property type="entry name" value="EGF_CA"/>
    <property type="match status" value="2"/>
</dbReference>
<dbReference type="InterPro" id="IPR026219">
    <property type="entry name" value="Jagged/Serrate"/>
</dbReference>
<evidence type="ECO:0000256" key="3">
    <source>
        <dbReference type="ARBA" id="ARBA00022536"/>
    </source>
</evidence>
<evidence type="ECO:0000256" key="13">
    <source>
        <dbReference type="PROSITE-ProRule" id="PRU00076"/>
    </source>
</evidence>
<sequence>MSCGTSSTLLIVFLLYLFKLVISSGQFQLEILEVQNPRGHLAVHHCCGGSLPKSTKCSRPCQTYFRLCLKEFQNNVTTTGMCSFGNVSSPVLGENNFVITEPQSVGANLMLQFSFRWTKSFTLILEALDYDTSSATAVSRLIEQTIYSGLLLPSGEWHTLVHNGRVATFTYRVRVQCDEYYYDDTCMTLCRPRNDIFGHFICTEKGEKACLEGWEGPNCNTAICKEGCHPTNGRCDSQGQCSCRPGWEGELCDQCIVYPGCKHGSCNGVAWNCICHTNWGGLLCDQDLNYCGTHEPCQNGGTCENPAPDEYLCRCHEGFSGVNCEIVDRPCAPQPCKHGGLCFEEALSENKTPPNPEDYRCECAAGWTGPTCEINVDECSSNPCQNGGTCKDLHLGFECFCREGWTGPSCQDDVNECETLEKPCINAYNCTNLPGGYECNCLKGWGGFKCQLNLDDCRDHPCSNGATCVDLVADYHCVCLPGYTGRHCEAEIDECQSNPCKNGGQCIDTINGFRCICPVGWNGPVCEVDVDFCNPNPCMNDAPCFPLEKAYHCLCLAGYEGKNCSKQVKRVEDPKCVSNNRGYKPGEMWKDSCNTCYCTKNLQTRCSNLVCGEGCQDAATTHNGSVRSCDTSQLCTSSTPCLHEPCRPQPGCKPPRSLTLSPSQQTACSLLHNSSVYCAQLELEMVRHKIPVGTTLSSLCRQIRSALGEELAKADIGTALAPVTVLCTLKNDDKDIIVVRMMESPDEREYISHVNLYTDILAEIVDSETKHDVSRLLSIHKSRNHEALDDIKTTAEPYLIALICSIILIFVLIGALAFLWTQNHCRRPPTQTYPQAQTLQIMEKSNNLENEEKIRGSRNRPERVENKIMNEVSEQCISICEIPPILPPKKVGEFSKASNLEVRNNDAQCSLNKPNKCLDKATKFQIDVNRTCVSYREKPSRELIV</sequence>
<organism evidence="20 21">
    <name type="scientific">Artemia franciscana</name>
    <name type="common">Brine shrimp</name>
    <name type="synonym">Artemia sanfranciscana</name>
    <dbReference type="NCBI Taxonomy" id="6661"/>
    <lineage>
        <taxon>Eukaryota</taxon>
        <taxon>Metazoa</taxon>
        <taxon>Ecdysozoa</taxon>
        <taxon>Arthropoda</taxon>
        <taxon>Crustacea</taxon>
        <taxon>Branchiopoda</taxon>
        <taxon>Anostraca</taxon>
        <taxon>Artemiidae</taxon>
        <taxon>Artemia</taxon>
    </lineage>
</organism>
<evidence type="ECO:0000256" key="12">
    <source>
        <dbReference type="ARBA" id="ARBA00023180"/>
    </source>
</evidence>
<feature type="domain" description="EGF-like" evidence="18">
    <location>
        <begin position="220"/>
        <end position="253"/>
    </location>
</feature>
<evidence type="ECO:0000256" key="4">
    <source>
        <dbReference type="ARBA" id="ARBA00022692"/>
    </source>
</evidence>
<dbReference type="FunFam" id="2.10.25.10:FF:000123">
    <property type="entry name" value="Crumbs homolog 1 (Drosophila)"/>
    <property type="match status" value="1"/>
</dbReference>
<evidence type="ECO:0000256" key="11">
    <source>
        <dbReference type="ARBA" id="ARBA00023157"/>
    </source>
</evidence>
<dbReference type="PROSITE" id="PS00010">
    <property type="entry name" value="ASX_HYDROXYL"/>
    <property type="match status" value="4"/>
</dbReference>
<keyword evidence="6 15" id="KW-0677">Repeat</keyword>
<dbReference type="InterPro" id="IPR051022">
    <property type="entry name" value="Notch_Cell-Fate_Det"/>
</dbReference>
<dbReference type="GO" id="GO:0030182">
    <property type="term" value="P:neuron differentiation"/>
    <property type="evidence" value="ECO:0007669"/>
    <property type="project" value="UniProtKB-ARBA"/>
</dbReference>
<feature type="domain" description="DSL" evidence="19">
    <location>
        <begin position="175"/>
        <end position="219"/>
    </location>
</feature>
<dbReference type="Pfam" id="PF12661">
    <property type="entry name" value="hEGF"/>
    <property type="match status" value="1"/>
</dbReference>
<dbReference type="Gene3D" id="2.60.40.3510">
    <property type="match status" value="1"/>
</dbReference>
<dbReference type="Pfam" id="PF00008">
    <property type="entry name" value="EGF"/>
    <property type="match status" value="5"/>
</dbReference>
<dbReference type="InterPro" id="IPR001881">
    <property type="entry name" value="EGF-like_Ca-bd_dom"/>
</dbReference>
<keyword evidence="3 13" id="KW-0245">EGF-like domain</keyword>
<name>A0AA88HYE0_ARTSF</name>
<feature type="domain" description="EGF-like" evidence="18">
    <location>
        <begin position="375"/>
        <end position="411"/>
    </location>
</feature>
<comment type="subcellular location">
    <subcellularLocation>
        <location evidence="1 15">Membrane</location>
        <topology evidence="1 15">Single-pass type I membrane protein</topology>
    </subcellularLocation>
</comment>
<dbReference type="GO" id="GO:0009986">
    <property type="term" value="C:cell surface"/>
    <property type="evidence" value="ECO:0007669"/>
    <property type="project" value="UniProtKB-ARBA"/>
</dbReference>
<feature type="signal peptide" evidence="17">
    <location>
        <begin position="1"/>
        <end position="23"/>
    </location>
</feature>
<dbReference type="GO" id="GO:0035239">
    <property type="term" value="P:tube morphogenesis"/>
    <property type="evidence" value="ECO:0007669"/>
    <property type="project" value="UniProtKB-ARBA"/>
</dbReference>
<dbReference type="EMBL" id="JAVRJZ010000011">
    <property type="protein sequence ID" value="KAK2716496.1"/>
    <property type="molecule type" value="Genomic_DNA"/>
</dbReference>
<evidence type="ECO:0000313" key="20">
    <source>
        <dbReference type="EMBL" id="KAK2716496.1"/>
    </source>
</evidence>
<dbReference type="FunFam" id="2.10.25.10:FF:000294">
    <property type="entry name" value="Delta-like protein"/>
    <property type="match status" value="1"/>
</dbReference>
<feature type="disulfide bond" evidence="14">
    <location>
        <begin position="210"/>
        <end position="219"/>
    </location>
</feature>
<keyword evidence="9 15" id="KW-1133">Transmembrane helix</keyword>
<keyword evidence="12" id="KW-0325">Glycoprotein</keyword>
<dbReference type="PRINTS" id="PR02059">
    <property type="entry name" value="JAGGEDFAMILY"/>
</dbReference>
<dbReference type="Pfam" id="PF21700">
    <property type="entry name" value="EGF_DL_JAG"/>
    <property type="match status" value="1"/>
</dbReference>
<keyword evidence="5 15" id="KW-0732">Signal</keyword>
<dbReference type="PANTHER" id="PTHR24049">
    <property type="entry name" value="CRUMBS FAMILY MEMBER"/>
    <property type="match status" value="1"/>
</dbReference>
<dbReference type="GO" id="GO:0030718">
    <property type="term" value="P:germ-line stem cell population maintenance"/>
    <property type="evidence" value="ECO:0007669"/>
    <property type="project" value="UniProtKB-ARBA"/>
</dbReference>
<dbReference type="PROSITE" id="PS51051">
    <property type="entry name" value="DSL"/>
    <property type="match status" value="1"/>
</dbReference>
<dbReference type="GO" id="GO:0007219">
    <property type="term" value="P:Notch signaling pathway"/>
    <property type="evidence" value="ECO:0007669"/>
    <property type="project" value="InterPro"/>
</dbReference>
<dbReference type="Gene3D" id="2.10.25.140">
    <property type="match status" value="1"/>
</dbReference>
<keyword evidence="8" id="KW-0832">Ubl conjugation</keyword>
<feature type="domain" description="EGF-like" evidence="18">
    <location>
        <begin position="491"/>
        <end position="527"/>
    </location>
</feature>
<dbReference type="InterPro" id="IPR018097">
    <property type="entry name" value="EGF_Ca-bd_CS"/>
</dbReference>
<gene>
    <name evidence="20" type="ORF">QYM36_006848</name>
</gene>
<feature type="chain" id="PRO_5041669147" description="Delta-like protein" evidence="17">
    <location>
        <begin position="24"/>
        <end position="945"/>
    </location>
</feature>
<protein>
    <recommendedName>
        <fullName evidence="15">Delta-like protein</fullName>
    </recommendedName>
</protein>
<feature type="domain" description="EGF-like" evidence="18">
    <location>
        <begin position="327"/>
        <end position="373"/>
    </location>
</feature>
<dbReference type="GO" id="GO:0048018">
    <property type="term" value="F:receptor ligand activity"/>
    <property type="evidence" value="ECO:0007669"/>
    <property type="project" value="UniProtKB-ARBA"/>
</dbReference>
<feature type="disulfide bond" evidence="14">
    <location>
        <begin position="190"/>
        <end position="202"/>
    </location>
</feature>
<evidence type="ECO:0000256" key="8">
    <source>
        <dbReference type="ARBA" id="ARBA00022843"/>
    </source>
</evidence>
<feature type="disulfide bond" evidence="13">
    <location>
        <begin position="363"/>
        <end position="372"/>
    </location>
</feature>
<comment type="caution">
    <text evidence="20">The sequence shown here is derived from an EMBL/GenBank/DDBJ whole genome shotgun (WGS) entry which is preliminary data.</text>
</comment>
<dbReference type="InterPro" id="IPR009030">
    <property type="entry name" value="Growth_fac_rcpt_cys_sf"/>
</dbReference>
<evidence type="ECO:0000256" key="7">
    <source>
        <dbReference type="ARBA" id="ARBA00022782"/>
    </source>
</evidence>
<dbReference type="FunFam" id="2.10.25.10:FF:000018">
    <property type="entry name" value="Delta-like 1"/>
    <property type="match status" value="1"/>
</dbReference>
<keyword evidence="21" id="KW-1185">Reference proteome</keyword>
<evidence type="ECO:0000256" key="14">
    <source>
        <dbReference type="PROSITE-ProRule" id="PRU00377"/>
    </source>
</evidence>
<feature type="domain" description="EGF-like" evidence="18">
    <location>
        <begin position="529"/>
        <end position="565"/>
    </location>
</feature>
<feature type="disulfide bond" evidence="13">
    <location>
        <begin position="401"/>
        <end position="410"/>
    </location>
</feature>
<dbReference type="Gene3D" id="2.10.25.10">
    <property type="entry name" value="Laminin"/>
    <property type="match status" value="8"/>
</dbReference>
<dbReference type="GO" id="GO:0043208">
    <property type="term" value="F:glycosphingolipid binding"/>
    <property type="evidence" value="ECO:0007669"/>
    <property type="project" value="UniProtKB-ARBA"/>
</dbReference>
<keyword evidence="4 15" id="KW-0812">Transmembrane</keyword>
<accession>A0AA88HYE0</accession>
<keyword evidence="11 13" id="KW-1015">Disulfide bond</keyword>
<dbReference type="SMART" id="SM00181">
    <property type="entry name" value="EGF"/>
    <property type="match status" value="9"/>
</dbReference>
<evidence type="ECO:0000259" key="19">
    <source>
        <dbReference type="PROSITE" id="PS51051"/>
    </source>
</evidence>